<keyword evidence="8" id="KW-1185">Reference proteome</keyword>
<comment type="caution">
    <text evidence="7">The sequence shown here is derived from an EMBL/GenBank/DDBJ whole genome shotgun (WGS) entry which is preliminary data.</text>
</comment>
<dbReference type="Pfam" id="PF11799">
    <property type="entry name" value="IMS_C"/>
    <property type="match status" value="1"/>
</dbReference>
<dbReference type="Proteomes" id="UP000473648">
    <property type="component" value="Unassembled WGS sequence"/>
</dbReference>
<accession>A0A6L5GT44</accession>
<dbReference type="PROSITE" id="PS50173">
    <property type="entry name" value="UMUC"/>
    <property type="match status" value="1"/>
</dbReference>
<dbReference type="InterPro" id="IPR043128">
    <property type="entry name" value="Rev_trsase/Diguanyl_cyclase"/>
</dbReference>
<dbReference type="GO" id="GO:0042276">
    <property type="term" value="P:error-prone translesion synthesis"/>
    <property type="evidence" value="ECO:0007669"/>
    <property type="project" value="TreeGrafter"/>
</dbReference>
<keyword evidence="5" id="KW-0808">Transferase</keyword>
<dbReference type="GO" id="GO:0008168">
    <property type="term" value="F:methyltransferase activity"/>
    <property type="evidence" value="ECO:0007669"/>
    <property type="project" value="UniProtKB-KW"/>
</dbReference>
<reference evidence="7" key="1">
    <citation type="journal article" date="2020" name="Appl. Environ. Microbiol.">
        <title>Medium-Chain Fatty Acid Synthesis by 'Candidatus Weimeria bifida' gen. nov., sp. nov., and 'Candidatus Pseudoramibacter fermentans' sp. nov.</title>
        <authorList>
            <person name="Scarborough M.J."/>
            <person name="Myers K.S."/>
            <person name="Donohue T.J."/>
            <person name="Noguera D.R."/>
        </authorList>
    </citation>
    <scope>NUCLEOTIDE SEQUENCE</scope>
    <source>
        <strain evidence="7">EUB1.1</strain>
    </source>
</reference>
<evidence type="ECO:0000256" key="3">
    <source>
        <dbReference type="ARBA" id="ARBA00022695"/>
    </source>
</evidence>
<name>A0A6L5GT44_9FIRM</name>
<sequence length="433" mass="48269">MKPAYLCIDLKSFYASVECVQRGLDPLKALGVSSRPRLFEVKQQIAYVEKKLGRKIPFLIAPPQMRRYVEVSSQIYGIYLRTLSPADIHVYSIDEVFIDAAPYLKTLAMNPRELAEHLIQNVYDATGITATAGIGTNLYLAKIAMDIVAKHLAGDAKGMRIAELDERAYCQTLWDHKPLTDFWRIGPGISKKLARYRMTTMGDIAEMSRNNEELLYQLFGVDAQILIDHAWGIEPCTMADIKAYCPRDHSLGSGQVLPKPYPHKDAALIVREMADQLALALVEKGLVTPSVTLHVGFDRTALDGGRYCGPIHIDHYGRKVPKSVHGSVDLGGPTALTSKIVPGVLRLFEQIADPDLPVRRITLTANRVIPKASIVVQCNFWDDPAGEKREHALQQAFVAVRKRYGKNALFRGMDLLENARTLTRNEEIGGHRA</sequence>
<keyword evidence="4" id="KW-0227">DNA damage</keyword>
<dbReference type="GO" id="GO:0032259">
    <property type="term" value="P:methylation"/>
    <property type="evidence" value="ECO:0007669"/>
    <property type="project" value="UniProtKB-KW"/>
</dbReference>
<keyword evidence="3" id="KW-0548">Nucleotidyltransferase</keyword>
<dbReference type="InterPro" id="IPR050116">
    <property type="entry name" value="DNA_polymerase-Y"/>
</dbReference>
<evidence type="ECO:0000313" key="7">
    <source>
        <dbReference type="EMBL" id="MQM73397.1"/>
    </source>
</evidence>
<dbReference type="SUPFAM" id="SSF56672">
    <property type="entry name" value="DNA/RNA polymerases"/>
    <property type="match status" value="1"/>
</dbReference>
<evidence type="ECO:0000256" key="5">
    <source>
        <dbReference type="ARBA" id="ARBA00022932"/>
    </source>
</evidence>
<dbReference type="Gene3D" id="3.30.70.270">
    <property type="match status" value="1"/>
</dbReference>
<dbReference type="Gene3D" id="1.10.150.20">
    <property type="entry name" value="5' to 3' exonuclease, C-terminal subdomain"/>
    <property type="match status" value="1"/>
</dbReference>
<dbReference type="GO" id="GO:0003887">
    <property type="term" value="F:DNA-directed DNA polymerase activity"/>
    <property type="evidence" value="ECO:0007669"/>
    <property type="project" value="UniProtKB-KW"/>
</dbReference>
<dbReference type="GO" id="GO:0006281">
    <property type="term" value="P:DNA repair"/>
    <property type="evidence" value="ECO:0007669"/>
    <property type="project" value="InterPro"/>
</dbReference>
<dbReference type="EMBL" id="VOGB01000005">
    <property type="protein sequence ID" value="MQM73397.1"/>
    <property type="molecule type" value="Genomic_DNA"/>
</dbReference>
<evidence type="ECO:0000256" key="2">
    <source>
        <dbReference type="ARBA" id="ARBA00022457"/>
    </source>
</evidence>
<dbReference type="Pfam" id="PF00817">
    <property type="entry name" value="IMS"/>
    <property type="match status" value="1"/>
</dbReference>
<keyword evidence="5" id="KW-0239">DNA-directed DNA polymerase</keyword>
<evidence type="ECO:0000313" key="8">
    <source>
        <dbReference type="Proteomes" id="UP000473648"/>
    </source>
</evidence>
<evidence type="ECO:0000256" key="1">
    <source>
        <dbReference type="ARBA" id="ARBA00010945"/>
    </source>
</evidence>
<gene>
    <name evidence="7" type="ORF">FRC53_08315</name>
</gene>
<dbReference type="GO" id="GO:0009432">
    <property type="term" value="P:SOS response"/>
    <property type="evidence" value="ECO:0007669"/>
    <property type="project" value="TreeGrafter"/>
</dbReference>
<comment type="similarity">
    <text evidence="1">Belongs to the DNA polymerase type-Y family.</text>
</comment>
<keyword evidence="7" id="KW-0489">Methyltransferase</keyword>
<organism evidence="7 8">
    <name type="scientific">Candidatus Pseudoramibacter fermentans</name>
    <dbReference type="NCBI Taxonomy" id="2594427"/>
    <lineage>
        <taxon>Bacteria</taxon>
        <taxon>Bacillati</taxon>
        <taxon>Bacillota</taxon>
        <taxon>Clostridia</taxon>
        <taxon>Eubacteriales</taxon>
        <taxon>Eubacteriaceae</taxon>
        <taxon>Pseudoramibacter</taxon>
    </lineage>
</organism>
<dbReference type="InterPro" id="IPR043502">
    <property type="entry name" value="DNA/RNA_pol_sf"/>
</dbReference>
<feature type="domain" description="UmuC" evidence="6">
    <location>
        <begin position="28"/>
        <end position="186"/>
    </location>
</feature>
<dbReference type="GO" id="GO:0003684">
    <property type="term" value="F:damaged DNA binding"/>
    <property type="evidence" value="ECO:0007669"/>
    <property type="project" value="InterPro"/>
</dbReference>
<evidence type="ECO:0000256" key="4">
    <source>
        <dbReference type="ARBA" id="ARBA00022763"/>
    </source>
</evidence>
<protein>
    <submittedName>
        <fullName evidence="7">DNA methylase</fullName>
    </submittedName>
</protein>
<dbReference type="PANTHER" id="PTHR11076">
    <property type="entry name" value="DNA REPAIR POLYMERASE UMUC / TRANSFERASE FAMILY MEMBER"/>
    <property type="match status" value="1"/>
</dbReference>
<dbReference type="InterPro" id="IPR001126">
    <property type="entry name" value="UmuC"/>
</dbReference>
<dbReference type="InterPro" id="IPR017961">
    <property type="entry name" value="DNA_pol_Y-fam_little_finger"/>
</dbReference>
<dbReference type="GO" id="GO:0005829">
    <property type="term" value="C:cytosol"/>
    <property type="evidence" value="ECO:0007669"/>
    <property type="project" value="TreeGrafter"/>
</dbReference>
<proteinExistence type="inferred from homology"/>
<evidence type="ECO:0000259" key="6">
    <source>
        <dbReference type="PROSITE" id="PS50173"/>
    </source>
</evidence>
<dbReference type="AlphaFoldDB" id="A0A6L5GT44"/>
<keyword evidence="2" id="KW-0515">Mutator protein</keyword>
<dbReference type="PANTHER" id="PTHR11076:SF35">
    <property type="entry name" value="DNA REPAIR PROTEIN HOMOLOG YOBH"/>
    <property type="match status" value="1"/>
</dbReference>